<protein>
    <submittedName>
        <fullName evidence="3">Calmodulin, putative</fullName>
    </submittedName>
</protein>
<dbReference type="RefSeq" id="XP_028863786.1">
    <property type="nucleotide sequence ID" value="XM_029007392.1"/>
</dbReference>
<dbReference type="InterPro" id="IPR002048">
    <property type="entry name" value="EF_hand_dom"/>
</dbReference>
<reference evidence="5" key="2">
    <citation type="submission" date="2016-05" db="EMBL/GenBank/DDBJ databases">
        <authorList>
            <person name="Naeem Raeece"/>
        </authorList>
    </citation>
    <scope>NUCLEOTIDE SEQUENCE [LARGE SCALE GENOMIC DNA]</scope>
</reference>
<name>A0A1A8XAF7_PLAMA</name>
<dbReference type="GO" id="GO:0005509">
    <property type="term" value="F:calcium ion binding"/>
    <property type="evidence" value="ECO:0007669"/>
    <property type="project" value="InterPro"/>
</dbReference>
<proteinExistence type="predicted"/>
<evidence type="ECO:0000259" key="2">
    <source>
        <dbReference type="PROSITE" id="PS50222"/>
    </source>
</evidence>
<dbReference type="EMBL" id="FLQW01007169">
    <property type="protein sequence ID" value="SBT01622.1"/>
    <property type="molecule type" value="Genomic_DNA"/>
</dbReference>
<dbReference type="Gene3D" id="1.10.238.10">
    <property type="entry name" value="EF-hand"/>
    <property type="match status" value="1"/>
</dbReference>
<evidence type="ECO:0000256" key="1">
    <source>
        <dbReference type="ARBA" id="ARBA00022737"/>
    </source>
</evidence>
<evidence type="ECO:0000313" key="6">
    <source>
        <dbReference type="Proteomes" id="UP000219813"/>
    </source>
</evidence>
<keyword evidence="6" id="KW-1185">Reference proteome</keyword>
<dbReference type="KEGG" id="pmal:PMUG01_13040100"/>
<dbReference type="AlphaFoldDB" id="A0A1A8XAF7"/>
<feature type="domain" description="EF-hand" evidence="2">
    <location>
        <begin position="3"/>
        <end position="38"/>
    </location>
</feature>
<dbReference type="InterPro" id="IPR011992">
    <property type="entry name" value="EF-hand-dom_pair"/>
</dbReference>
<sequence>MSSTDTIIKESFNIIDGDIDGLISHNELVYALRFIGVELDNSKLKEEDSTKYSLKDYSKIAKIHLRSSTPKQKLTRILRKLDKCSNGKLSVDSLILLVMAVSDVLSDEDYKSFKKFIDPYKEKYISIEELVNKLLS</sequence>
<dbReference type="Proteomes" id="UP000219813">
    <property type="component" value="Chromosome 13"/>
</dbReference>
<dbReference type="InterPro" id="IPR050403">
    <property type="entry name" value="Myosin_RLC"/>
</dbReference>
<gene>
    <name evidence="4" type="primary">PmUG01_13040100</name>
    <name evidence="3" type="ORF">PMALA_082610</name>
    <name evidence="4" type="ORF">PMUG01_13040100</name>
</gene>
<dbReference type="PANTHER" id="PTHR23049">
    <property type="entry name" value="MYOSIN REGULATORY LIGHT CHAIN 2"/>
    <property type="match status" value="1"/>
</dbReference>
<dbReference type="OrthoDB" id="429467at2759"/>
<dbReference type="PROSITE" id="PS50222">
    <property type="entry name" value="EF_HAND_2"/>
    <property type="match status" value="1"/>
</dbReference>
<evidence type="ECO:0000313" key="5">
    <source>
        <dbReference type="Proteomes" id="UP000078597"/>
    </source>
</evidence>
<dbReference type="SUPFAM" id="SSF47473">
    <property type="entry name" value="EF-hand"/>
    <property type="match status" value="1"/>
</dbReference>
<reference evidence="3" key="1">
    <citation type="submission" date="2016-05" db="EMBL/GenBank/DDBJ databases">
        <authorList>
            <person name="Lavstsen T."/>
            <person name="Jespersen J.S."/>
        </authorList>
    </citation>
    <scope>NUCLEOTIDE SEQUENCE [LARGE SCALE GENOMIC DNA]</scope>
</reference>
<dbReference type="OMA" id="SFIIMDK"/>
<organism evidence="3 5">
    <name type="scientific">Plasmodium malariae</name>
    <dbReference type="NCBI Taxonomy" id="5858"/>
    <lineage>
        <taxon>Eukaryota</taxon>
        <taxon>Sar</taxon>
        <taxon>Alveolata</taxon>
        <taxon>Apicomplexa</taxon>
        <taxon>Aconoidasida</taxon>
        <taxon>Haemosporida</taxon>
        <taxon>Plasmodiidae</taxon>
        <taxon>Plasmodium</taxon>
        <taxon>Plasmodium (Plasmodium)</taxon>
    </lineage>
</organism>
<evidence type="ECO:0000313" key="4">
    <source>
        <dbReference type="EMBL" id="SCP02754.1"/>
    </source>
</evidence>
<evidence type="ECO:0000313" key="3">
    <source>
        <dbReference type="EMBL" id="SBT01622.1"/>
    </source>
</evidence>
<keyword evidence="1" id="KW-0677">Repeat</keyword>
<accession>A0A1A8XAF7</accession>
<dbReference type="GeneID" id="39871118"/>
<reference evidence="4 6" key="3">
    <citation type="submission" date="2016-06" db="EMBL/GenBank/DDBJ databases">
        <authorList>
            <consortium name="Pathogen Informatics"/>
        </authorList>
    </citation>
    <scope>NUCLEOTIDE SEQUENCE [LARGE SCALE GENOMIC DNA]</scope>
</reference>
<dbReference type="EMBL" id="LT594634">
    <property type="protein sequence ID" value="SCP02754.1"/>
    <property type="molecule type" value="Genomic_DNA"/>
</dbReference>
<dbReference type="VEuPathDB" id="PlasmoDB:PmUG01_13040100"/>
<dbReference type="Proteomes" id="UP000078597">
    <property type="component" value="Unassembled WGS sequence"/>
</dbReference>
<dbReference type="SMART" id="SM00054">
    <property type="entry name" value="EFh"/>
    <property type="match status" value="2"/>
</dbReference>